<dbReference type="Gene3D" id="1.10.760.10">
    <property type="entry name" value="Cytochrome c-like domain"/>
    <property type="match status" value="2"/>
</dbReference>
<dbReference type="InterPro" id="IPR036909">
    <property type="entry name" value="Cyt_c-like_dom_sf"/>
</dbReference>
<keyword evidence="2" id="KW-0479">Metal-binding</keyword>
<organism evidence="5">
    <name type="scientific">mine drainage metagenome</name>
    <dbReference type="NCBI Taxonomy" id="410659"/>
    <lineage>
        <taxon>unclassified sequences</taxon>
        <taxon>metagenomes</taxon>
        <taxon>ecological metagenomes</taxon>
    </lineage>
</organism>
<gene>
    <name evidence="5" type="primary">petJ_2</name>
    <name evidence="5" type="ORF">GALL_374730</name>
</gene>
<accession>A0A1J5QLG4</accession>
<dbReference type="GO" id="GO:0046872">
    <property type="term" value="F:metal ion binding"/>
    <property type="evidence" value="ECO:0007669"/>
    <property type="project" value="UniProtKB-KW"/>
</dbReference>
<dbReference type="InterPro" id="IPR009056">
    <property type="entry name" value="Cyt_c-like_dom"/>
</dbReference>
<reference evidence="5" key="1">
    <citation type="submission" date="2016-10" db="EMBL/GenBank/DDBJ databases">
        <title>Sequence of Gallionella enrichment culture.</title>
        <authorList>
            <person name="Poehlein A."/>
            <person name="Muehling M."/>
            <person name="Daniel R."/>
        </authorList>
    </citation>
    <scope>NUCLEOTIDE SEQUENCE</scope>
</reference>
<dbReference type="PANTHER" id="PTHR35008">
    <property type="entry name" value="BLL4482 PROTEIN-RELATED"/>
    <property type="match status" value="1"/>
</dbReference>
<keyword evidence="1" id="KW-0349">Heme</keyword>
<keyword evidence="3" id="KW-0408">Iron</keyword>
<dbReference type="EMBL" id="MLJW01001015">
    <property type="protein sequence ID" value="OIQ80767.1"/>
    <property type="molecule type" value="Genomic_DNA"/>
</dbReference>
<feature type="domain" description="Cytochrome c" evidence="4">
    <location>
        <begin position="177"/>
        <end position="256"/>
    </location>
</feature>
<dbReference type="GO" id="GO:0009055">
    <property type="term" value="F:electron transfer activity"/>
    <property type="evidence" value="ECO:0007669"/>
    <property type="project" value="InterPro"/>
</dbReference>
<dbReference type="Pfam" id="PF21342">
    <property type="entry name" value="SoxA-TsdA_cyt-c"/>
    <property type="match status" value="1"/>
</dbReference>
<dbReference type="GO" id="GO:0020037">
    <property type="term" value="F:heme binding"/>
    <property type="evidence" value="ECO:0007669"/>
    <property type="project" value="InterPro"/>
</dbReference>
<name>A0A1J5QLG4_9ZZZZ</name>
<dbReference type="AlphaFoldDB" id="A0A1J5QLG4"/>
<dbReference type="PANTHER" id="PTHR35008:SF4">
    <property type="entry name" value="BLL4482 PROTEIN"/>
    <property type="match status" value="1"/>
</dbReference>
<evidence type="ECO:0000256" key="1">
    <source>
        <dbReference type="ARBA" id="ARBA00022617"/>
    </source>
</evidence>
<dbReference type="SUPFAM" id="SSF46626">
    <property type="entry name" value="Cytochrome c"/>
    <property type="match status" value="2"/>
</dbReference>
<dbReference type="InterPro" id="IPR051459">
    <property type="entry name" value="Cytochrome_c-type_DH"/>
</dbReference>
<evidence type="ECO:0000256" key="3">
    <source>
        <dbReference type="ARBA" id="ARBA00023004"/>
    </source>
</evidence>
<evidence type="ECO:0000256" key="2">
    <source>
        <dbReference type="ARBA" id="ARBA00022723"/>
    </source>
</evidence>
<comment type="caution">
    <text evidence="5">The sequence shown here is derived from an EMBL/GenBank/DDBJ whole genome shotgun (WGS) entry which is preliminary data.</text>
</comment>
<dbReference type="Pfam" id="PF00034">
    <property type="entry name" value="Cytochrom_C"/>
    <property type="match status" value="1"/>
</dbReference>
<dbReference type="PROSITE" id="PS51007">
    <property type="entry name" value="CYTC"/>
    <property type="match status" value="1"/>
</dbReference>
<protein>
    <submittedName>
        <fullName evidence="5">Cytochrome c6</fullName>
    </submittedName>
</protein>
<evidence type="ECO:0000313" key="5">
    <source>
        <dbReference type="EMBL" id="OIQ80767.1"/>
    </source>
</evidence>
<sequence length="306" mass="32861">MRPRLSTLLSALLLAAALPAVAAELPTLPPLPTTPPPGELGRMVRLGRELIMHTDTAPLTRGLVGNKLTCASCHIDGGTTNTPGTFVGTATAFPAWSKRERTVQTLQDRIDNCFMRSMNGKRPIVDSEASIAMAAYVTWLSEGQPMRMNPVKPVTPLFSSRWPDAQYAPMFRHATHADYLHGAQVYATRCAACHGADGTGVGSTPAVWGKDSYNAGAGMSKPVKMASWVEHNMPLGNANLTPREVADVVLYVDAQPRPAFDLRQHLLPAAQMGVYNSKVLDEKSTVRSNLLAVGVDLDALRGDAAH</sequence>
<proteinExistence type="predicted"/>
<evidence type="ECO:0000259" key="4">
    <source>
        <dbReference type="PROSITE" id="PS51007"/>
    </source>
</evidence>